<feature type="compositionally biased region" description="Polar residues" evidence="5">
    <location>
        <begin position="320"/>
        <end position="331"/>
    </location>
</feature>
<dbReference type="SMART" id="SM00368">
    <property type="entry name" value="LRR_RI"/>
    <property type="match status" value="7"/>
</dbReference>
<dbReference type="Gene3D" id="3.80.10.10">
    <property type="entry name" value="Ribonuclease Inhibitor"/>
    <property type="match status" value="2"/>
</dbReference>
<dbReference type="InterPro" id="IPR032675">
    <property type="entry name" value="LRR_dom_sf"/>
</dbReference>
<dbReference type="PANTHER" id="PTHR24113:SF12">
    <property type="entry name" value="RAN GTPASE-ACTIVATING PROTEIN 1"/>
    <property type="match status" value="1"/>
</dbReference>
<proteinExistence type="predicted"/>
<evidence type="ECO:0000256" key="2">
    <source>
        <dbReference type="ARBA" id="ARBA00022468"/>
    </source>
</evidence>
<gene>
    <name evidence="6" type="ORF">WJX74_010164</name>
</gene>
<sequence length="1529" mass="166798">MPLRHHRKYEFRMVDCTEPAPTRTRRSDRLSKIDQLLRQQLCSNDLQLDGGDHQDQVDDLQSVVLDQISQLLARPKAETSRSENHLAPLAPGDKMRMQQNAKDAEAAPAPTVSPRQELKLPLQELHPNPSLDQAGLSLPREQPPVMEISDPPLSPTSDARLQAIAWRMLSVPDLVCATADGAGLLLPLENLQNAVNAYRMGPGFVEEAKALMLRYAGAPKNWMSFTPRFSYSHDRKHRKKKPITLQLRRKQRSPFDEYASLGMTRSPGQLDRDVGPLWSPAGRRPSTALPGTTPVMTHSSPKPALRASLTSQDHPAMLSTPHTAQRRSSALTPRPKTAPLELQTRRASVGSRVRLTPPSSGLTPGSSRSGGSGDVTSGSPRSGSPGRPRSSMQSRSSAEGKSDKRVRLIATPEVAAEEAEPAMRPVDEVVEDVKPKGRLKRSWKRIFEEASARVEGEGQEQPLSHLKSGWQEVEVAEDGGNLYREMCHTLGTAPLSAVVKACGRPVATIAHCPLGAAGAQALAHALCCNTIITSLTLRDNNLDDQAMGYLVRALLLAAGNELPATLIHPSSGQPAAGTPRPYRTKLRSLGHSPSEMATLRLERQHRAFVNAAGNGQDSESGVTTQVSELSICENDIGPQGVKELMILFHPSFARGQQMTVLRLENCGLLDTSGVAIANMLASGNCAQLLELALPHNQLGNASAAAFGDLLQLNETLQCLDLSWNLLQAEGAGALSTGLLANKSLKKLSLAWNGLYDTGCYPLAAVIARNASLEVLDLQSVQMGTCGCIVMCEAFETNGTLSRLLLDGNPLGEAGGWHVMSALVHSPSLQYVGLTGANFFATGMDQASRSAVSTFNPAYPEGMHSLNLGNVAERVIAAQLCRLDQNSTTDLAKSITLSGKPAGGSIKRLKWPARLPSQGRLELEMMVSKTKMQISIAQSSKLEAFLRTMAGPQSAPGEKVALIRLFASFQLFTTQQATRILQHLQEGDEKVDAALILFTRLASYDTLERLSPRDARRFRKRLGVKVAFRSDNPTGHYELELALMHDKLMARRLLDISASEGDAPTWINVYWEGQSAHMCPGMPSFWHGCIPDRGLLHLDYISSERCKPGTQPAGDGEILDVLRQAGVLTPGRGATHAGWPLTCPRSPCTDQLCRLRIASPQLHVTAAQVKLLLPGLRPGPERVEAVVTLYNRLIDPENLWVVIYALKGLEQSTAMLRLGLRATFNPRRCSHHFNLDCSNPEHAEVARKLVDIAMKMTDSKTWFNIRVAGRMKTMVENSTMWAVLTTSSFTPLLEMDIMGPDAHEVLGYTEERFQQMAASERSDALTRCAARMENTRLKQMHWYYGSRGSPAGRPLTTENASLLASGPSVIESLDLSIEAKLSGQTTASAHPETPRTAGESIFNPDNVHPPWTAQWERTVRQSILLEARGTSPLQDIFTKFLEDDADCMSLQHLRDAMLAHGHTKSEAQYADQLARKVLNTTQPMGSPAITDATTTASNNALPLLAYEDFERIWTSDFSPALLAKNLARTV</sequence>
<dbReference type="GO" id="GO:0005829">
    <property type="term" value="C:cytosol"/>
    <property type="evidence" value="ECO:0007669"/>
    <property type="project" value="TreeGrafter"/>
</dbReference>
<dbReference type="Proteomes" id="UP001438707">
    <property type="component" value="Unassembled WGS sequence"/>
</dbReference>
<dbReference type="PANTHER" id="PTHR24113">
    <property type="entry name" value="RAN GTPASE-ACTIVATING PROTEIN 1"/>
    <property type="match status" value="1"/>
</dbReference>
<dbReference type="GO" id="GO:0048471">
    <property type="term" value="C:perinuclear region of cytoplasm"/>
    <property type="evidence" value="ECO:0007669"/>
    <property type="project" value="TreeGrafter"/>
</dbReference>
<dbReference type="InterPro" id="IPR001611">
    <property type="entry name" value="Leu-rich_rpt"/>
</dbReference>
<dbReference type="GO" id="GO:0005930">
    <property type="term" value="C:axoneme"/>
    <property type="evidence" value="ECO:0007669"/>
    <property type="project" value="UniProtKB-SubCell"/>
</dbReference>
<dbReference type="GO" id="GO:0005634">
    <property type="term" value="C:nucleus"/>
    <property type="evidence" value="ECO:0007669"/>
    <property type="project" value="TreeGrafter"/>
</dbReference>
<dbReference type="GO" id="GO:0006913">
    <property type="term" value="P:nucleocytoplasmic transport"/>
    <property type="evidence" value="ECO:0007669"/>
    <property type="project" value="TreeGrafter"/>
</dbReference>
<comment type="subcellular location">
    <subcellularLocation>
        <location evidence="1">Cytoplasm</location>
        <location evidence="1">Cytoskeleton</location>
        <location evidence="1">Cilium axoneme</location>
    </subcellularLocation>
</comment>
<dbReference type="SUPFAM" id="SSF52047">
    <property type="entry name" value="RNI-like"/>
    <property type="match status" value="1"/>
</dbReference>
<evidence type="ECO:0000256" key="1">
    <source>
        <dbReference type="ARBA" id="ARBA00004430"/>
    </source>
</evidence>
<keyword evidence="4" id="KW-0677">Repeat</keyword>
<dbReference type="GO" id="GO:0005096">
    <property type="term" value="F:GTPase activator activity"/>
    <property type="evidence" value="ECO:0007669"/>
    <property type="project" value="UniProtKB-KW"/>
</dbReference>
<keyword evidence="3" id="KW-0433">Leucine-rich repeat</keyword>
<organism evidence="6 7">
    <name type="scientific">Apatococcus lobatus</name>
    <dbReference type="NCBI Taxonomy" id="904363"/>
    <lineage>
        <taxon>Eukaryota</taxon>
        <taxon>Viridiplantae</taxon>
        <taxon>Chlorophyta</taxon>
        <taxon>core chlorophytes</taxon>
        <taxon>Trebouxiophyceae</taxon>
        <taxon>Chlorellales</taxon>
        <taxon>Chlorellaceae</taxon>
        <taxon>Apatococcus</taxon>
    </lineage>
</organism>
<keyword evidence="2" id="KW-0343">GTPase activation</keyword>
<dbReference type="Pfam" id="PF13516">
    <property type="entry name" value="LRR_6"/>
    <property type="match status" value="2"/>
</dbReference>
<accession>A0AAW1QXP9</accession>
<dbReference type="EMBL" id="JALJOS010000022">
    <property type="protein sequence ID" value="KAK9826070.1"/>
    <property type="molecule type" value="Genomic_DNA"/>
</dbReference>
<feature type="compositionally biased region" description="Low complexity" evidence="5">
    <location>
        <begin position="356"/>
        <end position="367"/>
    </location>
</feature>
<evidence type="ECO:0000313" key="7">
    <source>
        <dbReference type="Proteomes" id="UP001438707"/>
    </source>
</evidence>
<protein>
    <submittedName>
        <fullName evidence="6">Uncharacterized protein</fullName>
    </submittedName>
</protein>
<dbReference type="GO" id="GO:0031267">
    <property type="term" value="F:small GTPase binding"/>
    <property type="evidence" value="ECO:0007669"/>
    <property type="project" value="TreeGrafter"/>
</dbReference>
<evidence type="ECO:0000256" key="5">
    <source>
        <dbReference type="SAM" id="MobiDB-lite"/>
    </source>
</evidence>
<feature type="region of interest" description="Disordered" evidence="5">
    <location>
        <begin position="254"/>
        <end position="407"/>
    </location>
</feature>
<evidence type="ECO:0000256" key="4">
    <source>
        <dbReference type="ARBA" id="ARBA00022737"/>
    </source>
</evidence>
<reference evidence="6 7" key="1">
    <citation type="journal article" date="2024" name="Nat. Commun.">
        <title>Phylogenomics reveals the evolutionary origins of lichenization in chlorophyte algae.</title>
        <authorList>
            <person name="Puginier C."/>
            <person name="Libourel C."/>
            <person name="Otte J."/>
            <person name="Skaloud P."/>
            <person name="Haon M."/>
            <person name="Grisel S."/>
            <person name="Petersen M."/>
            <person name="Berrin J.G."/>
            <person name="Delaux P.M."/>
            <person name="Dal Grande F."/>
            <person name="Keller J."/>
        </authorList>
    </citation>
    <scope>NUCLEOTIDE SEQUENCE [LARGE SCALE GENOMIC DNA]</scope>
    <source>
        <strain evidence="6 7">SAG 2145</strain>
    </source>
</reference>
<dbReference type="InterPro" id="IPR027038">
    <property type="entry name" value="RanGap"/>
</dbReference>
<keyword evidence="7" id="KW-1185">Reference proteome</keyword>
<feature type="compositionally biased region" description="Basic and acidic residues" evidence="5">
    <location>
        <begin position="75"/>
        <end position="84"/>
    </location>
</feature>
<evidence type="ECO:0000256" key="3">
    <source>
        <dbReference type="ARBA" id="ARBA00022614"/>
    </source>
</evidence>
<feature type="region of interest" description="Disordered" evidence="5">
    <location>
        <begin position="1382"/>
        <end position="1405"/>
    </location>
</feature>
<name>A0AAW1QXP9_9CHLO</name>
<feature type="region of interest" description="Disordered" evidence="5">
    <location>
        <begin position="74"/>
        <end position="113"/>
    </location>
</feature>
<evidence type="ECO:0000313" key="6">
    <source>
        <dbReference type="EMBL" id="KAK9826070.1"/>
    </source>
</evidence>
<feature type="compositionally biased region" description="Low complexity" evidence="5">
    <location>
        <begin position="374"/>
        <end position="397"/>
    </location>
</feature>
<comment type="caution">
    <text evidence="6">The sequence shown here is derived from an EMBL/GenBank/DDBJ whole genome shotgun (WGS) entry which is preliminary data.</text>
</comment>